<sequence>MLWTKQTDEDYYYIPFRNLARIIIGANQPTDQPTEQKQYIPHYYSGGHNPPPGGHVFLPIQTIIKLNLRSPSLTQMNRSQDGYKLCNFHFQDMALDTKVTDGQTDSSTDSAKTISLRLWRGIYTHTKFQ</sequence>
<comment type="caution">
    <text evidence="1">The sequence shown here is derived from an EMBL/GenBank/DDBJ whole genome shotgun (WGS) entry which is preliminary data.</text>
</comment>
<accession>A0A9D4MX73</accession>
<dbReference type="AlphaFoldDB" id="A0A9D4MX73"/>
<organism evidence="1 2">
    <name type="scientific">Dreissena polymorpha</name>
    <name type="common">Zebra mussel</name>
    <name type="synonym">Mytilus polymorpha</name>
    <dbReference type="NCBI Taxonomy" id="45954"/>
    <lineage>
        <taxon>Eukaryota</taxon>
        <taxon>Metazoa</taxon>
        <taxon>Spiralia</taxon>
        <taxon>Lophotrochozoa</taxon>
        <taxon>Mollusca</taxon>
        <taxon>Bivalvia</taxon>
        <taxon>Autobranchia</taxon>
        <taxon>Heteroconchia</taxon>
        <taxon>Euheterodonta</taxon>
        <taxon>Imparidentia</taxon>
        <taxon>Neoheterodontei</taxon>
        <taxon>Myida</taxon>
        <taxon>Dreissenoidea</taxon>
        <taxon>Dreissenidae</taxon>
        <taxon>Dreissena</taxon>
    </lineage>
</organism>
<name>A0A9D4MX73_DREPO</name>
<reference evidence="1" key="2">
    <citation type="submission" date="2020-11" db="EMBL/GenBank/DDBJ databases">
        <authorList>
            <person name="McCartney M.A."/>
            <person name="Auch B."/>
            <person name="Kono T."/>
            <person name="Mallez S."/>
            <person name="Becker A."/>
            <person name="Gohl D.M."/>
            <person name="Silverstein K.A.T."/>
            <person name="Koren S."/>
            <person name="Bechman K.B."/>
            <person name="Herman A."/>
            <person name="Abrahante J.E."/>
            <person name="Garbe J."/>
        </authorList>
    </citation>
    <scope>NUCLEOTIDE SEQUENCE</scope>
    <source>
        <strain evidence="1">Duluth1</strain>
        <tissue evidence="1">Whole animal</tissue>
    </source>
</reference>
<gene>
    <name evidence="1" type="ORF">DPMN_007354</name>
</gene>
<keyword evidence="2" id="KW-1185">Reference proteome</keyword>
<evidence type="ECO:0000313" key="1">
    <source>
        <dbReference type="EMBL" id="KAH3883399.1"/>
    </source>
</evidence>
<proteinExistence type="predicted"/>
<protein>
    <submittedName>
        <fullName evidence="1">Uncharacterized protein</fullName>
    </submittedName>
</protein>
<dbReference type="Proteomes" id="UP000828390">
    <property type="component" value="Unassembled WGS sequence"/>
</dbReference>
<evidence type="ECO:0000313" key="2">
    <source>
        <dbReference type="Proteomes" id="UP000828390"/>
    </source>
</evidence>
<reference evidence="1" key="1">
    <citation type="journal article" date="2019" name="bioRxiv">
        <title>The Genome of the Zebra Mussel, Dreissena polymorpha: A Resource for Invasive Species Research.</title>
        <authorList>
            <person name="McCartney M.A."/>
            <person name="Auch B."/>
            <person name="Kono T."/>
            <person name="Mallez S."/>
            <person name="Zhang Y."/>
            <person name="Obille A."/>
            <person name="Becker A."/>
            <person name="Abrahante J.E."/>
            <person name="Garbe J."/>
            <person name="Badalamenti J.P."/>
            <person name="Herman A."/>
            <person name="Mangelson H."/>
            <person name="Liachko I."/>
            <person name="Sullivan S."/>
            <person name="Sone E.D."/>
            <person name="Koren S."/>
            <person name="Silverstein K.A.T."/>
            <person name="Beckman K.B."/>
            <person name="Gohl D.M."/>
        </authorList>
    </citation>
    <scope>NUCLEOTIDE SEQUENCE</scope>
    <source>
        <strain evidence="1">Duluth1</strain>
        <tissue evidence="1">Whole animal</tissue>
    </source>
</reference>
<dbReference type="EMBL" id="JAIWYP010000001">
    <property type="protein sequence ID" value="KAH3883399.1"/>
    <property type="molecule type" value="Genomic_DNA"/>
</dbReference>